<evidence type="ECO:0000313" key="1">
    <source>
        <dbReference type="EMBL" id="RNB78205.1"/>
    </source>
</evidence>
<protein>
    <submittedName>
        <fullName evidence="1">Uncharacterized protein</fullName>
    </submittedName>
</protein>
<dbReference type="EMBL" id="RHHT01000026">
    <property type="protein sequence ID" value="RNB78205.1"/>
    <property type="molecule type" value="Genomic_DNA"/>
</dbReference>
<comment type="caution">
    <text evidence="1">The sequence shown here is derived from an EMBL/GenBank/DDBJ whole genome shotgun (WGS) entry which is preliminary data.</text>
</comment>
<gene>
    <name evidence="1" type="ORF">EDM58_11905</name>
</gene>
<sequence length="121" mass="13823">MPSASCGWFFNFSLKKQDNQGKLAEEKGEISEGIWDLDQAGNGKGGTRIQRPTLNDFFEVGCFWPRFRLWSGRRPGMTPSKDPTPPERSLLFPLLHYSPWTTRYKVAGFGNIMHLEVGMRI</sequence>
<dbReference type="Proteomes" id="UP000281915">
    <property type="component" value="Unassembled WGS sequence"/>
</dbReference>
<accession>A0A3M8CTM6</accession>
<dbReference type="AlphaFoldDB" id="A0A3M8CTM6"/>
<organism evidence="1 2">
    <name type="scientific">Brevibacillus panacihumi</name>
    <dbReference type="NCBI Taxonomy" id="497735"/>
    <lineage>
        <taxon>Bacteria</taxon>
        <taxon>Bacillati</taxon>
        <taxon>Bacillota</taxon>
        <taxon>Bacilli</taxon>
        <taxon>Bacillales</taxon>
        <taxon>Paenibacillaceae</taxon>
        <taxon>Brevibacillus</taxon>
    </lineage>
</organism>
<reference evidence="1 2" key="1">
    <citation type="submission" date="2018-10" db="EMBL/GenBank/DDBJ databases">
        <title>Phylogenomics of Brevibacillus.</title>
        <authorList>
            <person name="Dunlap C."/>
        </authorList>
    </citation>
    <scope>NUCLEOTIDE SEQUENCE [LARGE SCALE GENOMIC DNA]</scope>
    <source>
        <strain evidence="1 2">JCM 15085</strain>
    </source>
</reference>
<evidence type="ECO:0000313" key="2">
    <source>
        <dbReference type="Proteomes" id="UP000281915"/>
    </source>
</evidence>
<name>A0A3M8CTM6_9BACL</name>
<proteinExistence type="predicted"/>